<feature type="region of interest" description="Disordered" evidence="1">
    <location>
        <begin position="99"/>
        <end position="130"/>
    </location>
</feature>
<dbReference type="AlphaFoldDB" id="A0AAD2FK73"/>
<feature type="compositionally biased region" description="Low complexity" evidence="1">
    <location>
        <begin position="112"/>
        <end position="129"/>
    </location>
</feature>
<dbReference type="EMBL" id="CAKOGP040000608">
    <property type="protein sequence ID" value="CAJ1937137.1"/>
    <property type="molecule type" value="Genomic_DNA"/>
</dbReference>
<evidence type="ECO:0000313" key="3">
    <source>
        <dbReference type="Proteomes" id="UP001295423"/>
    </source>
</evidence>
<comment type="caution">
    <text evidence="2">The sequence shown here is derived from an EMBL/GenBank/DDBJ whole genome shotgun (WGS) entry which is preliminary data.</text>
</comment>
<gene>
    <name evidence="2" type="ORF">CYCCA115_LOCUS5526</name>
</gene>
<accession>A0AAD2FK73</accession>
<sequence>MTDEYPPPGDLESDSSMSTVSAAFEEEDSTMVDTLMCVFDMPHGISAHSSRYSSASPSIVTPTFKSVSATFRGEPSFEPIPDIAHNVAFEDPRLHPLLEPAPIFQSTEDASSRSVSPSDASSACTSKSAAELDQVCKARIEKLRESLKRSSATRQAVMRQWQALKV</sequence>
<reference evidence="2" key="1">
    <citation type="submission" date="2023-08" db="EMBL/GenBank/DDBJ databases">
        <authorList>
            <person name="Audoor S."/>
            <person name="Bilcke G."/>
        </authorList>
    </citation>
    <scope>NUCLEOTIDE SEQUENCE</scope>
</reference>
<protein>
    <submittedName>
        <fullName evidence="2">Uncharacterized protein</fullName>
    </submittedName>
</protein>
<name>A0AAD2FK73_9STRA</name>
<organism evidence="2 3">
    <name type="scientific">Cylindrotheca closterium</name>
    <dbReference type="NCBI Taxonomy" id="2856"/>
    <lineage>
        <taxon>Eukaryota</taxon>
        <taxon>Sar</taxon>
        <taxon>Stramenopiles</taxon>
        <taxon>Ochrophyta</taxon>
        <taxon>Bacillariophyta</taxon>
        <taxon>Bacillariophyceae</taxon>
        <taxon>Bacillariophycidae</taxon>
        <taxon>Bacillariales</taxon>
        <taxon>Bacillariaceae</taxon>
        <taxon>Cylindrotheca</taxon>
    </lineage>
</organism>
<proteinExistence type="predicted"/>
<evidence type="ECO:0000256" key="1">
    <source>
        <dbReference type="SAM" id="MobiDB-lite"/>
    </source>
</evidence>
<evidence type="ECO:0000313" key="2">
    <source>
        <dbReference type="EMBL" id="CAJ1937137.1"/>
    </source>
</evidence>
<feature type="region of interest" description="Disordered" evidence="1">
    <location>
        <begin position="1"/>
        <end position="22"/>
    </location>
</feature>
<dbReference type="Proteomes" id="UP001295423">
    <property type="component" value="Unassembled WGS sequence"/>
</dbReference>
<keyword evidence="3" id="KW-1185">Reference proteome</keyword>